<evidence type="ECO:0000313" key="2">
    <source>
        <dbReference type="EMBL" id="PJG82769.1"/>
    </source>
</evidence>
<accession>A0A2M8RV62</accession>
<feature type="chain" id="PRO_5014630891" description="Pilus assembly protein PilL" evidence="1">
    <location>
        <begin position="20"/>
        <end position="210"/>
    </location>
</feature>
<reference evidence="2 3" key="1">
    <citation type="submission" date="2017-11" db="EMBL/GenBank/DDBJ databases">
        <title>Reclassification of Bisgaard taxon 5 as Caviibacterium pharyngocola gen. nov., sp. nov.</title>
        <authorList>
            <person name="Christensen H."/>
        </authorList>
    </citation>
    <scope>NUCLEOTIDE SEQUENCE [LARGE SCALE GENOMIC DNA]</scope>
    <source>
        <strain evidence="2 3">7_3</strain>
    </source>
</reference>
<organism evidence="2 3">
    <name type="scientific">Caviibacterium pharyngocola</name>
    <dbReference type="NCBI Taxonomy" id="28159"/>
    <lineage>
        <taxon>Bacteria</taxon>
        <taxon>Pseudomonadati</taxon>
        <taxon>Pseudomonadota</taxon>
        <taxon>Gammaproteobacteria</taxon>
        <taxon>Pasteurellales</taxon>
        <taxon>Pasteurellaceae</taxon>
        <taxon>Caviibacterium</taxon>
    </lineage>
</organism>
<comment type="caution">
    <text evidence="2">The sequence shown here is derived from an EMBL/GenBank/DDBJ whole genome shotgun (WGS) entry which is preliminary data.</text>
</comment>
<proteinExistence type="predicted"/>
<keyword evidence="3" id="KW-1185">Reference proteome</keyword>
<dbReference type="EMBL" id="PHGZ01000014">
    <property type="protein sequence ID" value="PJG82769.1"/>
    <property type="molecule type" value="Genomic_DNA"/>
</dbReference>
<sequence length="210" mass="23499">MKKSLILTTLSVFFLVACTNVNKTQQGSTEIFPLPDTPKPALIPIEKNDPSARTITPDLYQSPFQSHPEIVRYGRYTLVSVSPELGQRYLLDQLVTVNVPQRNRKVFNATVEQGLQATLKNTGLSLCAGFTPTTPSEVPTLFSRSLPQIHYQFGPMKLREALQMLAGPAYELTLNDIQRIVCFKPRAVIYDQPESKAVEMITTTTEVIEE</sequence>
<dbReference type="AlphaFoldDB" id="A0A2M8RV62"/>
<name>A0A2M8RV62_9PAST</name>
<evidence type="ECO:0008006" key="4">
    <source>
        <dbReference type="Google" id="ProtNLM"/>
    </source>
</evidence>
<protein>
    <recommendedName>
        <fullName evidence="4">Pilus assembly protein PilL</fullName>
    </recommendedName>
</protein>
<dbReference type="InterPro" id="IPR022260">
    <property type="entry name" value="Integr_conj_element_PilL"/>
</dbReference>
<feature type="signal peptide" evidence="1">
    <location>
        <begin position="1"/>
        <end position="19"/>
    </location>
</feature>
<gene>
    <name evidence="2" type="ORF">CVP04_07340</name>
</gene>
<dbReference type="NCBIfam" id="TIGR03748">
    <property type="entry name" value="conj_PilL"/>
    <property type="match status" value="1"/>
</dbReference>
<dbReference type="Proteomes" id="UP000230282">
    <property type="component" value="Unassembled WGS sequence"/>
</dbReference>
<dbReference type="OrthoDB" id="8527469at2"/>
<keyword evidence="1" id="KW-0732">Signal</keyword>
<dbReference type="RefSeq" id="WP_100296868.1">
    <property type="nucleotide sequence ID" value="NZ_PHGZ01000014.1"/>
</dbReference>
<evidence type="ECO:0000256" key="1">
    <source>
        <dbReference type="SAM" id="SignalP"/>
    </source>
</evidence>
<evidence type="ECO:0000313" key="3">
    <source>
        <dbReference type="Proteomes" id="UP000230282"/>
    </source>
</evidence>
<dbReference type="PROSITE" id="PS51257">
    <property type="entry name" value="PROKAR_LIPOPROTEIN"/>
    <property type="match status" value="1"/>
</dbReference>